<feature type="region of interest" description="Disordered" evidence="5">
    <location>
        <begin position="242"/>
        <end position="272"/>
    </location>
</feature>
<name>A0AAD7EP04_9AGAR</name>
<reference evidence="6" key="1">
    <citation type="submission" date="2023-03" db="EMBL/GenBank/DDBJ databases">
        <title>Massive genome expansion in bonnet fungi (Mycena s.s.) driven by repeated elements and novel gene families across ecological guilds.</title>
        <authorList>
            <consortium name="Lawrence Berkeley National Laboratory"/>
            <person name="Harder C.B."/>
            <person name="Miyauchi S."/>
            <person name="Viragh M."/>
            <person name="Kuo A."/>
            <person name="Thoen E."/>
            <person name="Andreopoulos B."/>
            <person name="Lu D."/>
            <person name="Skrede I."/>
            <person name="Drula E."/>
            <person name="Henrissat B."/>
            <person name="Morin E."/>
            <person name="Kohler A."/>
            <person name="Barry K."/>
            <person name="LaButti K."/>
            <person name="Morin E."/>
            <person name="Salamov A."/>
            <person name="Lipzen A."/>
            <person name="Mereny Z."/>
            <person name="Hegedus B."/>
            <person name="Baldrian P."/>
            <person name="Stursova M."/>
            <person name="Weitz H."/>
            <person name="Taylor A."/>
            <person name="Grigoriev I.V."/>
            <person name="Nagy L.G."/>
            <person name="Martin F."/>
            <person name="Kauserud H."/>
        </authorList>
    </citation>
    <scope>NUCLEOTIDE SEQUENCE</scope>
    <source>
        <strain evidence="6">CBHHK002</strain>
    </source>
</reference>
<dbReference type="Pfam" id="PF13561">
    <property type="entry name" value="adh_short_C2"/>
    <property type="match status" value="1"/>
</dbReference>
<sequence length="307" mass="32283">MSSQNSNTNFKLSEVFNVQGKVALVTGGGSGIGLMATQALAVNGAKVYIVGRTKEKLDTVVEQYGRDIAGEIIPLVGDVTKKDGVEQLVREIDAREKCLCILVNNAGIASGKTAPEGKDAEELKSNLFDPTTYSSASLSVASVNISLSVSKSGPPSTRPTLSARMATAFLPLLQRATEQHYGYSGTVINITSVSGMVRISQGQFPYNTSKGAFIHLNKMLAVEVANAGLKVRVNGIAPGLFPSEMTTDGSGEDQKSSISKKQQEGLPSGRPGHDRDMAAAILFAASCQYFNGQNIPVDGGLLLQVGQ</sequence>
<evidence type="ECO:0000313" key="6">
    <source>
        <dbReference type="EMBL" id="KAJ7340722.1"/>
    </source>
</evidence>
<proteinExistence type="inferred from homology"/>
<evidence type="ECO:0000256" key="3">
    <source>
        <dbReference type="ARBA" id="ARBA00023002"/>
    </source>
</evidence>
<evidence type="ECO:0000256" key="2">
    <source>
        <dbReference type="ARBA" id="ARBA00022857"/>
    </source>
</evidence>
<dbReference type="AlphaFoldDB" id="A0AAD7EP04"/>
<dbReference type="PRINTS" id="PR00081">
    <property type="entry name" value="GDHRDH"/>
</dbReference>
<dbReference type="InterPro" id="IPR036291">
    <property type="entry name" value="NAD(P)-bd_dom_sf"/>
</dbReference>
<evidence type="ECO:0000256" key="4">
    <source>
        <dbReference type="RuleBase" id="RU000363"/>
    </source>
</evidence>
<keyword evidence="2" id="KW-0521">NADP</keyword>
<dbReference type="SUPFAM" id="SSF51735">
    <property type="entry name" value="NAD(P)-binding Rossmann-fold domains"/>
    <property type="match status" value="1"/>
</dbReference>
<keyword evidence="7" id="KW-1185">Reference proteome</keyword>
<dbReference type="PANTHER" id="PTHR43618">
    <property type="entry name" value="7-ALPHA-HYDROXYSTEROID DEHYDROGENASE"/>
    <property type="match status" value="1"/>
</dbReference>
<comment type="similarity">
    <text evidence="1 4">Belongs to the short-chain dehydrogenases/reductases (SDR) family.</text>
</comment>
<organism evidence="6 7">
    <name type="scientific">Mycena albidolilacea</name>
    <dbReference type="NCBI Taxonomy" id="1033008"/>
    <lineage>
        <taxon>Eukaryota</taxon>
        <taxon>Fungi</taxon>
        <taxon>Dikarya</taxon>
        <taxon>Basidiomycota</taxon>
        <taxon>Agaricomycotina</taxon>
        <taxon>Agaricomycetes</taxon>
        <taxon>Agaricomycetidae</taxon>
        <taxon>Agaricales</taxon>
        <taxon>Marasmiineae</taxon>
        <taxon>Mycenaceae</taxon>
        <taxon>Mycena</taxon>
    </lineage>
</organism>
<dbReference type="CDD" id="cd05233">
    <property type="entry name" value="SDR_c"/>
    <property type="match status" value="1"/>
</dbReference>
<keyword evidence="3" id="KW-0560">Oxidoreductase</keyword>
<dbReference type="PRINTS" id="PR00080">
    <property type="entry name" value="SDRFAMILY"/>
</dbReference>
<dbReference type="Gene3D" id="3.40.50.720">
    <property type="entry name" value="NAD(P)-binding Rossmann-like Domain"/>
    <property type="match status" value="1"/>
</dbReference>
<dbReference type="Pfam" id="PF00106">
    <property type="entry name" value="adh_short"/>
    <property type="match status" value="1"/>
</dbReference>
<dbReference type="Proteomes" id="UP001218218">
    <property type="component" value="Unassembled WGS sequence"/>
</dbReference>
<comment type="caution">
    <text evidence="6">The sequence shown here is derived from an EMBL/GenBank/DDBJ whole genome shotgun (WGS) entry which is preliminary data.</text>
</comment>
<dbReference type="GO" id="GO:0016491">
    <property type="term" value="F:oxidoreductase activity"/>
    <property type="evidence" value="ECO:0007669"/>
    <property type="project" value="UniProtKB-KW"/>
</dbReference>
<evidence type="ECO:0000313" key="7">
    <source>
        <dbReference type="Proteomes" id="UP001218218"/>
    </source>
</evidence>
<dbReference type="PANTHER" id="PTHR43618:SF4">
    <property type="entry name" value="SHORT CHAIN DEHYDROGENASE_REDUCTASE FAMILY (AFU_ORTHOLOGUE AFUA_7G04540)"/>
    <property type="match status" value="1"/>
</dbReference>
<dbReference type="EMBL" id="JARIHO010000026">
    <property type="protein sequence ID" value="KAJ7340722.1"/>
    <property type="molecule type" value="Genomic_DNA"/>
</dbReference>
<dbReference type="InterPro" id="IPR052178">
    <property type="entry name" value="Sec_Metab_Biosynth_SDR"/>
</dbReference>
<accession>A0AAD7EP04</accession>
<evidence type="ECO:0000256" key="5">
    <source>
        <dbReference type="SAM" id="MobiDB-lite"/>
    </source>
</evidence>
<evidence type="ECO:0000256" key="1">
    <source>
        <dbReference type="ARBA" id="ARBA00006484"/>
    </source>
</evidence>
<dbReference type="InterPro" id="IPR002347">
    <property type="entry name" value="SDR_fam"/>
</dbReference>
<protein>
    <submittedName>
        <fullName evidence="6">Uncharacterized protein</fullName>
    </submittedName>
</protein>
<gene>
    <name evidence="6" type="ORF">DFH08DRAFT_915650</name>
</gene>